<dbReference type="InterPro" id="IPR003594">
    <property type="entry name" value="HATPase_dom"/>
</dbReference>
<dbReference type="SMART" id="SM00387">
    <property type="entry name" value="HATPase_c"/>
    <property type="match status" value="1"/>
</dbReference>
<dbReference type="PANTHER" id="PTHR43065:SF42">
    <property type="entry name" value="TWO-COMPONENT SENSOR PPRA"/>
    <property type="match status" value="1"/>
</dbReference>
<name>A0A518CPG3_9PLAN</name>
<evidence type="ECO:0000259" key="7">
    <source>
        <dbReference type="PROSITE" id="PS50109"/>
    </source>
</evidence>
<dbReference type="InterPro" id="IPR036890">
    <property type="entry name" value="HATPase_C_sf"/>
</dbReference>
<proteinExistence type="predicted"/>
<dbReference type="PANTHER" id="PTHR43065">
    <property type="entry name" value="SENSOR HISTIDINE KINASE"/>
    <property type="match status" value="1"/>
</dbReference>
<dbReference type="InterPro" id="IPR036097">
    <property type="entry name" value="HisK_dim/P_sf"/>
</dbReference>
<dbReference type="SUPFAM" id="SSF55874">
    <property type="entry name" value="ATPase domain of HSP90 chaperone/DNA topoisomerase II/histidine kinase"/>
    <property type="match status" value="1"/>
</dbReference>
<evidence type="ECO:0000256" key="3">
    <source>
        <dbReference type="ARBA" id="ARBA00022553"/>
    </source>
</evidence>
<evidence type="ECO:0000256" key="4">
    <source>
        <dbReference type="ARBA" id="ARBA00022679"/>
    </source>
</evidence>
<keyword evidence="6" id="KW-0175">Coiled coil</keyword>
<dbReference type="InterPro" id="IPR005467">
    <property type="entry name" value="His_kinase_dom"/>
</dbReference>
<feature type="domain" description="Histidine kinase" evidence="7">
    <location>
        <begin position="42"/>
        <end position="255"/>
    </location>
</feature>
<dbReference type="EMBL" id="CP036281">
    <property type="protein sequence ID" value="QDU81108.1"/>
    <property type="molecule type" value="Genomic_DNA"/>
</dbReference>
<dbReference type="FunFam" id="3.30.565.10:FF:000006">
    <property type="entry name" value="Sensor histidine kinase WalK"/>
    <property type="match status" value="1"/>
</dbReference>
<evidence type="ECO:0000313" key="9">
    <source>
        <dbReference type="Proteomes" id="UP000317178"/>
    </source>
</evidence>
<dbReference type="SUPFAM" id="SSF47384">
    <property type="entry name" value="Homodimeric domain of signal transducing histidine kinase"/>
    <property type="match status" value="1"/>
</dbReference>
<dbReference type="InterPro" id="IPR004358">
    <property type="entry name" value="Sig_transdc_His_kin-like_C"/>
</dbReference>
<dbReference type="PRINTS" id="PR00344">
    <property type="entry name" value="BCTRLSENSOR"/>
</dbReference>
<keyword evidence="5" id="KW-0418">Kinase</keyword>
<sequence length="270" mass="29713">MSDQNVQTLEQKLDALQLENEQLRNQLMQSQKMSSVGALAASITHEFNNILTTTINYAKMGLRHNDEATREKAFNKILNAGQRAAKITTGMLSYARNHNEQKEATDLVQLVEEVLVLVEKDLQIHRVNLETRFEGRPFASLNANQVQQVLLNLIVNARQAMDGGGRMVIGVLANQDSNTAEISVRDSGSGIPADQLQKIFQPFFTTKKADARGQGGTGLGLSMCREVIEAHQGRIRVESQVGEGTTFTLRFPLAVVQGDAASNLRMHLAS</sequence>
<dbReference type="PROSITE" id="PS50109">
    <property type="entry name" value="HIS_KIN"/>
    <property type="match status" value="1"/>
</dbReference>
<dbReference type="AlphaFoldDB" id="A0A518CPG3"/>
<keyword evidence="3" id="KW-0597">Phosphoprotein</keyword>
<protein>
    <recommendedName>
        <fullName evidence="2">histidine kinase</fullName>
        <ecNumber evidence="2">2.7.13.3</ecNumber>
    </recommendedName>
</protein>
<reference evidence="8 9" key="1">
    <citation type="submission" date="2019-02" db="EMBL/GenBank/DDBJ databases">
        <title>Deep-cultivation of Planctomycetes and their phenomic and genomic characterization uncovers novel biology.</title>
        <authorList>
            <person name="Wiegand S."/>
            <person name="Jogler M."/>
            <person name="Boedeker C."/>
            <person name="Pinto D."/>
            <person name="Vollmers J."/>
            <person name="Rivas-Marin E."/>
            <person name="Kohn T."/>
            <person name="Peeters S.H."/>
            <person name="Heuer A."/>
            <person name="Rast P."/>
            <person name="Oberbeckmann S."/>
            <person name="Bunk B."/>
            <person name="Jeske O."/>
            <person name="Meyerdierks A."/>
            <person name="Storesund J.E."/>
            <person name="Kallscheuer N."/>
            <person name="Luecker S."/>
            <person name="Lage O.M."/>
            <person name="Pohl T."/>
            <person name="Merkel B.J."/>
            <person name="Hornburger P."/>
            <person name="Mueller R.-W."/>
            <person name="Bruemmer F."/>
            <person name="Labrenz M."/>
            <person name="Spormann A.M."/>
            <person name="Op den Camp H."/>
            <person name="Overmann J."/>
            <person name="Amann R."/>
            <person name="Jetten M.S.M."/>
            <person name="Mascher T."/>
            <person name="Medema M.H."/>
            <person name="Devos D.P."/>
            <person name="Kaster A.-K."/>
            <person name="Ovreas L."/>
            <person name="Rohde M."/>
            <person name="Galperin M.Y."/>
            <person name="Jogler C."/>
        </authorList>
    </citation>
    <scope>NUCLEOTIDE SEQUENCE [LARGE SCALE GENOMIC DNA]</scope>
    <source>
        <strain evidence="8 9">Pla110</strain>
    </source>
</reference>
<comment type="catalytic activity">
    <reaction evidence="1">
        <text>ATP + protein L-histidine = ADP + protein N-phospho-L-histidine.</text>
        <dbReference type="EC" id="2.7.13.3"/>
    </reaction>
</comment>
<dbReference type="Proteomes" id="UP000317178">
    <property type="component" value="Chromosome"/>
</dbReference>
<dbReference type="KEGG" id="plon:Pla110_28450"/>
<dbReference type="Pfam" id="PF00512">
    <property type="entry name" value="HisKA"/>
    <property type="match status" value="1"/>
</dbReference>
<gene>
    <name evidence="8" type="primary">zraS_4</name>
    <name evidence="8" type="ORF">Pla110_28450</name>
</gene>
<dbReference type="EC" id="2.7.13.3" evidence="2"/>
<dbReference type="OrthoDB" id="9784397at2"/>
<dbReference type="RefSeq" id="WP_144996322.1">
    <property type="nucleotide sequence ID" value="NZ_CP036281.1"/>
</dbReference>
<keyword evidence="9" id="KW-1185">Reference proteome</keyword>
<evidence type="ECO:0000256" key="5">
    <source>
        <dbReference type="ARBA" id="ARBA00022777"/>
    </source>
</evidence>
<dbReference type="SMART" id="SM00388">
    <property type="entry name" value="HisKA"/>
    <property type="match status" value="1"/>
</dbReference>
<evidence type="ECO:0000256" key="1">
    <source>
        <dbReference type="ARBA" id="ARBA00000085"/>
    </source>
</evidence>
<dbReference type="InterPro" id="IPR003661">
    <property type="entry name" value="HisK_dim/P_dom"/>
</dbReference>
<accession>A0A518CPG3</accession>
<dbReference type="Gene3D" id="1.10.287.130">
    <property type="match status" value="1"/>
</dbReference>
<evidence type="ECO:0000256" key="2">
    <source>
        <dbReference type="ARBA" id="ARBA00012438"/>
    </source>
</evidence>
<evidence type="ECO:0000313" key="8">
    <source>
        <dbReference type="EMBL" id="QDU81108.1"/>
    </source>
</evidence>
<organism evidence="8 9">
    <name type="scientific">Polystyrenella longa</name>
    <dbReference type="NCBI Taxonomy" id="2528007"/>
    <lineage>
        <taxon>Bacteria</taxon>
        <taxon>Pseudomonadati</taxon>
        <taxon>Planctomycetota</taxon>
        <taxon>Planctomycetia</taxon>
        <taxon>Planctomycetales</taxon>
        <taxon>Planctomycetaceae</taxon>
        <taxon>Polystyrenella</taxon>
    </lineage>
</organism>
<evidence type="ECO:0000256" key="6">
    <source>
        <dbReference type="SAM" id="Coils"/>
    </source>
</evidence>
<keyword evidence="4 8" id="KW-0808">Transferase</keyword>
<dbReference type="Gene3D" id="3.30.565.10">
    <property type="entry name" value="Histidine kinase-like ATPase, C-terminal domain"/>
    <property type="match status" value="1"/>
</dbReference>
<dbReference type="GO" id="GO:0000155">
    <property type="term" value="F:phosphorelay sensor kinase activity"/>
    <property type="evidence" value="ECO:0007669"/>
    <property type="project" value="InterPro"/>
</dbReference>
<dbReference type="Pfam" id="PF02518">
    <property type="entry name" value="HATPase_c"/>
    <property type="match status" value="1"/>
</dbReference>
<feature type="coiled-coil region" evidence="6">
    <location>
        <begin position="6"/>
        <end position="33"/>
    </location>
</feature>